<accession>A0A6A6GYA8</accession>
<dbReference type="InterPro" id="IPR011047">
    <property type="entry name" value="Quinoprotein_ADH-like_sf"/>
</dbReference>
<sequence>MAAVADAFRNLQTKHDRRVALDGILQNLDSHEWRALSQRLASRSFTFDIIGSLPIELVGSIFGWLVWTDVFIYRRVSSHWLAVLGSPTISRLTLSRWAPELNIPTDNQQLHALTQRISAFRHGKPFFYSTFATEPVLPTARDLTDASRSFCLHDEYAAWVEDSSNRDCLKVFNLQTGNLLSYRTPGRQTIRGIALSETLVATITHSTICCVLTLDTWEQKSFRLPSSRVEAITTRNGMVAALMSGEKPSVVCYNYNDNRTWSFTLQDLLPRHFAASLLLQPERSSVVVFSTSPSRFSNPDEIDPMFEFASTRYSFSGAKLSINVLECDSELLHASSFRPLDPELDTRLGGIHRVDCSGTFQIWPSPFRTNAYNASPSDVNSALYSVIYSEGKDKLFTIDRCQSWDYEHKEPVYSFSRWKDMEYYMGEISRDCIAVSGPAGTELSGDKRRPPKSLLCIDSIDAVMDNVRSYLSVNERYLVLWRKTSLHVWCFDESTPLPMGSAELPATPREVMCNEVP</sequence>
<keyword evidence="2" id="KW-1185">Reference proteome</keyword>
<dbReference type="AlphaFoldDB" id="A0A6A6GYA8"/>
<evidence type="ECO:0000313" key="2">
    <source>
        <dbReference type="Proteomes" id="UP000800092"/>
    </source>
</evidence>
<gene>
    <name evidence="1" type="ORF">EV356DRAFT_326216</name>
</gene>
<protein>
    <recommendedName>
        <fullName evidence="3">F-box domain-containing protein</fullName>
    </recommendedName>
</protein>
<dbReference type="Proteomes" id="UP000800092">
    <property type="component" value="Unassembled WGS sequence"/>
</dbReference>
<evidence type="ECO:0008006" key="3">
    <source>
        <dbReference type="Google" id="ProtNLM"/>
    </source>
</evidence>
<dbReference type="EMBL" id="ML991837">
    <property type="protein sequence ID" value="KAF2230702.1"/>
    <property type="molecule type" value="Genomic_DNA"/>
</dbReference>
<organism evidence="1 2">
    <name type="scientific">Viridothelium virens</name>
    <name type="common">Speckled blister lichen</name>
    <name type="synonym">Trypethelium virens</name>
    <dbReference type="NCBI Taxonomy" id="1048519"/>
    <lineage>
        <taxon>Eukaryota</taxon>
        <taxon>Fungi</taxon>
        <taxon>Dikarya</taxon>
        <taxon>Ascomycota</taxon>
        <taxon>Pezizomycotina</taxon>
        <taxon>Dothideomycetes</taxon>
        <taxon>Dothideomycetes incertae sedis</taxon>
        <taxon>Trypetheliales</taxon>
        <taxon>Trypetheliaceae</taxon>
        <taxon>Viridothelium</taxon>
    </lineage>
</organism>
<reference evidence="1" key="1">
    <citation type="journal article" date="2020" name="Stud. Mycol.">
        <title>101 Dothideomycetes genomes: a test case for predicting lifestyles and emergence of pathogens.</title>
        <authorList>
            <person name="Haridas S."/>
            <person name="Albert R."/>
            <person name="Binder M."/>
            <person name="Bloem J."/>
            <person name="Labutti K."/>
            <person name="Salamov A."/>
            <person name="Andreopoulos B."/>
            <person name="Baker S."/>
            <person name="Barry K."/>
            <person name="Bills G."/>
            <person name="Bluhm B."/>
            <person name="Cannon C."/>
            <person name="Castanera R."/>
            <person name="Culley D."/>
            <person name="Daum C."/>
            <person name="Ezra D."/>
            <person name="Gonzalez J."/>
            <person name="Henrissat B."/>
            <person name="Kuo A."/>
            <person name="Liang C."/>
            <person name="Lipzen A."/>
            <person name="Lutzoni F."/>
            <person name="Magnuson J."/>
            <person name="Mondo S."/>
            <person name="Nolan M."/>
            <person name="Ohm R."/>
            <person name="Pangilinan J."/>
            <person name="Park H.-J."/>
            <person name="Ramirez L."/>
            <person name="Alfaro M."/>
            <person name="Sun H."/>
            <person name="Tritt A."/>
            <person name="Yoshinaga Y."/>
            <person name="Zwiers L.-H."/>
            <person name="Turgeon B."/>
            <person name="Goodwin S."/>
            <person name="Spatafora J."/>
            <person name="Crous P."/>
            <person name="Grigoriev I."/>
        </authorList>
    </citation>
    <scope>NUCLEOTIDE SEQUENCE</scope>
    <source>
        <strain evidence="1">Tuck. ex Michener</strain>
    </source>
</reference>
<dbReference type="OrthoDB" id="5295250at2759"/>
<evidence type="ECO:0000313" key="1">
    <source>
        <dbReference type="EMBL" id="KAF2230702.1"/>
    </source>
</evidence>
<name>A0A6A6GYA8_VIRVR</name>
<proteinExistence type="predicted"/>
<dbReference type="SUPFAM" id="SSF50998">
    <property type="entry name" value="Quinoprotein alcohol dehydrogenase-like"/>
    <property type="match status" value="1"/>
</dbReference>
<dbReference type="SUPFAM" id="SSF81383">
    <property type="entry name" value="F-box domain"/>
    <property type="match status" value="1"/>
</dbReference>
<dbReference type="InterPro" id="IPR036047">
    <property type="entry name" value="F-box-like_dom_sf"/>
</dbReference>